<dbReference type="PANTHER" id="PTHR19848">
    <property type="entry name" value="WD40 REPEAT PROTEIN"/>
    <property type="match status" value="1"/>
</dbReference>
<dbReference type="Gene3D" id="3.40.50.300">
    <property type="entry name" value="P-loop containing nucleotide triphosphate hydrolases"/>
    <property type="match status" value="1"/>
</dbReference>
<dbReference type="PROSITE" id="PS50082">
    <property type="entry name" value="WD_REPEATS_2"/>
    <property type="match status" value="10"/>
</dbReference>
<dbReference type="InterPro" id="IPR056884">
    <property type="entry name" value="NPHP3-like_N"/>
</dbReference>
<feature type="repeat" description="WD" evidence="3">
    <location>
        <begin position="959"/>
        <end position="1000"/>
    </location>
</feature>
<protein>
    <recommendedName>
        <fullName evidence="5">Nephrocystin 3-like N-terminal domain-containing protein</fullName>
    </recommendedName>
</protein>
<evidence type="ECO:0000256" key="2">
    <source>
        <dbReference type="ARBA" id="ARBA00022737"/>
    </source>
</evidence>
<dbReference type="InterPro" id="IPR001680">
    <property type="entry name" value="WD40_rpt"/>
</dbReference>
<feature type="repeat" description="WD" evidence="3">
    <location>
        <begin position="1085"/>
        <end position="1126"/>
    </location>
</feature>
<dbReference type="CDD" id="cd00200">
    <property type="entry name" value="WD40"/>
    <property type="match status" value="2"/>
</dbReference>
<sequence>MAPMQSRPSTPASGPSPASFSSEIKDKFHLSSRRKAQLRTACSGLKTVLETAKGVADNAGVPGLSMGISGLIYVLDIAEKMGQNAEDIEALSVRMKHLMDILEAVSPVKTRPKEVTERFEKLGSILVGVSEEVKQRKSGGFFKRLLNHEEDFLWVSDRIKVVAEAIGDFKLDTAVRTEAVVDNIQEEMHLQEILRIPHAAKAAFLAEERECCWDTTRTKILSKISQWIKIDGVQLVPGEPSNTETVRHDEPCIFWMNGAAGTGKTTIAATVAHGCFNQQPSALGASFFCSRDDKDCSDLRLIFTTIAYQLALFHPGFSKQISLVQKANPDIGDRYPEQQLRKLIVEPLNSVRNSFPSCVVVVDALDECKDSAAISSILAALSKHVTNLAPLRFFITSRPEPQIIKAMTLAQFHNQAQKFSLHEVEIPVVQQDIRQYILAKLQETALENGLHGWPPLEDLQLLVQQSAGLFIYASTAVKFIQQPDFTPQKQLQIIFTSDAAYEAGSPTHELDTLYTQVLDQTPMRNRNTTQKIIGSIVLLQTQLPALHLARLLALDLEELKRCLLRLHSVILVPDDNNKSIQLFHPSFFDFLSSPTRCLMSEFTVHVKEHHSLLAGHCLQIMIQTLKQDMCQVGDPSLLSSEISDISTRIATHIPLHVQYACHHWAYHISNGVNKSNTVMELLNKFLSQHLLHWIEVCSLLGDLQNALLDVTNLHQLLAQTPPTITTDLLSDGKRFIHVFFDLIGTSPLQVYHSALLFTPTETKLRNMYGLIINHRVKVYNAVTQQWSSCLQIIENNGEVTSMACSGDGAHIGSAVDNIIHIWDAFTGTKLQTLQGHSDLVQSVAFSVDGKHLVSGSHDKTVRIWEVGTGTELHTLQGHSEEVRSVGFSPNGKHVVSGSTDKTVRTWDAVTGTELCTFQGCSGRVYSVGFSFDGRHIVSGSHDETVRIWDAVTCTEVHTLQGHSNWVWSVVFSPDGRHIASGCRDGTVRIWDAVAGTELQTLRGHSGWVWCVAFSSVGKHVVSGSHDKTVRIWDAVTGMELHTFHGHSDTVCSVAFSLDDACVLSGSHDSTVRIWDASTRTNTQAISGHSGQVISVAFSPDGKCVVSGSDDNTVRTWDAVTGTELRTFQGHSSAVWSVGFSPVGRHIVSGSNDETVRIWDAVTGTEIYTFRGHSDCINYVVFSPDGKHIASGSFDHTVRIWDAVTGTELHTLRGHSGLVTSIVFTPGGTHIAFGTRDSTVHIWDAITGTELQTLQGPEDFLVQSVAFSPDGTQIISSSHSFLASAYTLCLWDMGSGELLDTEQGPRDASLVATLLTPLQRTIPKNDSQTPSALNMAAHIFALDFDNGWLHCKTHNQQICWIPVDCRPRSLNTPVSQSPDNYRLVFGLENGRVALFDLTGMEPHCRSH</sequence>
<proteinExistence type="predicted"/>
<evidence type="ECO:0000259" key="5">
    <source>
        <dbReference type="Pfam" id="PF24883"/>
    </source>
</evidence>
<evidence type="ECO:0000256" key="4">
    <source>
        <dbReference type="SAM" id="MobiDB-lite"/>
    </source>
</evidence>
<dbReference type="InterPro" id="IPR019775">
    <property type="entry name" value="WD40_repeat_CS"/>
</dbReference>
<feature type="repeat" description="WD" evidence="3">
    <location>
        <begin position="1127"/>
        <end position="1168"/>
    </location>
</feature>
<feature type="repeat" description="WD" evidence="3">
    <location>
        <begin position="1043"/>
        <end position="1084"/>
    </location>
</feature>
<keyword evidence="2" id="KW-0677">Repeat</keyword>
<accession>A0AAD6ZL15</accession>
<gene>
    <name evidence="6" type="ORF">DFH08DRAFT_330780</name>
</gene>
<dbReference type="Pfam" id="PF24883">
    <property type="entry name" value="NPHP3_N"/>
    <property type="match status" value="1"/>
</dbReference>
<dbReference type="Proteomes" id="UP001218218">
    <property type="component" value="Unassembled WGS sequence"/>
</dbReference>
<feature type="repeat" description="WD" evidence="3">
    <location>
        <begin position="1169"/>
        <end position="1210"/>
    </location>
</feature>
<feature type="repeat" description="WD" evidence="3">
    <location>
        <begin position="1211"/>
        <end position="1252"/>
    </location>
</feature>
<dbReference type="Pfam" id="PF25173">
    <property type="entry name" value="Beta-prop_WDR3_1st"/>
    <property type="match status" value="1"/>
</dbReference>
<dbReference type="InterPro" id="IPR027417">
    <property type="entry name" value="P-loop_NTPase"/>
</dbReference>
<dbReference type="SUPFAM" id="SSF50998">
    <property type="entry name" value="Quinoprotein alcohol dehydrogenase-like"/>
    <property type="match status" value="1"/>
</dbReference>
<dbReference type="SMART" id="SM00320">
    <property type="entry name" value="WD40"/>
    <property type="match status" value="12"/>
</dbReference>
<evidence type="ECO:0000313" key="6">
    <source>
        <dbReference type="EMBL" id="KAJ7327943.1"/>
    </source>
</evidence>
<dbReference type="SUPFAM" id="SSF82171">
    <property type="entry name" value="DPP6 N-terminal domain-like"/>
    <property type="match status" value="1"/>
</dbReference>
<keyword evidence="1 3" id="KW-0853">WD repeat</keyword>
<feature type="repeat" description="WD" evidence="3">
    <location>
        <begin position="917"/>
        <end position="958"/>
    </location>
</feature>
<feature type="repeat" description="WD" evidence="3">
    <location>
        <begin position="875"/>
        <end position="916"/>
    </location>
</feature>
<dbReference type="PRINTS" id="PR00320">
    <property type="entry name" value="GPROTEINBRPT"/>
</dbReference>
<evidence type="ECO:0000256" key="3">
    <source>
        <dbReference type="PROSITE-ProRule" id="PRU00221"/>
    </source>
</evidence>
<feature type="domain" description="Nephrocystin 3-like N-terminal" evidence="5">
    <location>
        <begin position="249"/>
        <end position="398"/>
    </location>
</feature>
<dbReference type="InterPro" id="IPR015943">
    <property type="entry name" value="WD40/YVTN_repeat-like_dom_sf"/>
</dbReference>
<dbReference type="EMBL" id="JARIHO010000040">
    <property type="protein sequence ID" value="KAJ7327943.1"/>
    <property type="molecule type" value="Genomic_DNA"/>
</dbReference>
<reference evidence="6" key="1">
    <citation type="submission" date="2023-03" db="EMBL/GenBank/DDBJ databases">
        <title>Massive genome expansion in bonnet fungi (Mycena s.s.) driven by repeated elements and novel gene families across ecological guilds.</title>
        <authorList>
            <consortium name="Lawrence Berkeley National Laboratory"/>
            <person name="Harder C.B."/>
            <person name="Miyauchi S."/>
            <person name="Viragh M."/>
            <person name="Kuo A."/>
            <person name="Thoen E."/>
            <person name="Andreopoulos B."/>
            <person name="Lu D."/>
            <person name="Skrede I."/>
            <person name="Drula E."/>
            <person name="Henrissat B."/>
            <person name="Morin E."/>
            <person name="Kohler A."/>
            <person name="Barry K."/>
            <person name="LaButti K."/>
            <person name="Morin E."/>
            <person name="Salamov A."/>
            <person name="Lipzen A."/>
            <person name="Mereny Z."/>
            <person name="Hegedus B."/>
            <person name="Baldrian P."/>
            <person name="Stursova M."/>
            <person name="Weitz H."/>
            <person name="Taylor A."/>
            <person name="Grigoriev I.V."/>
            <person name="Nagy L.G."/>
            <person name="Martin F."/>
            <person name="Kauserud H."/>
        </authorList>
    </citation>
    <scope>NUCLEOTIDE SEQUENCE</scope>
    <source>
        <strain evidence="6">CBHHK002</strain>
    </source>
</reference>
<dbReference type="SUPFAM" id="SSF52540">
    <property type="entry name" value="P-loop containing nucleoside triphosphate hydrolases"/>
    <property type="match status" value="1"/>
</dbReference>
<dbReference type="SUPFAM" id="SSF101898">
    <property type="entry name" value="NHL repeat"/>
    <property type="match status" value="1"/>
</dbReference>
<name>A0AAD6ZL15_9AGAR</name>
<dbReference type="PROSITE" id="PS50294">
    <property type="entry name" value="WD_REPEATS_REGION"/>
    <property type="match status" value="10"/>
</dbReference>
<dbReference type="PROSITE" id="PS00678">
    <property type="entry name" value="WD_REPEATS_1"/>
    <property type="match status" value="2"/>
</dbReference>
<comment type="caution">
    <text evidence="6">The sequence shown here is derived from an EMBL/GenBank/DDBJ whole genome shotgun (WGS) entry which is preliminary data.</text>
</comment>
<feature type="region of interest" description="Disordered" evidence="4">
    <location>
        <begin position="1"/>
        <end position="22"/>
    </location>
</feature>
<evidence type="ECO:0000256" key="1">
    <source>
        <dbReference type="ARBA" id="ARBA00022574"/>
    </source>
</evidence>
<dbReference type="Pfam" id="PF00400">
    <property type="entry name" value="WD40"/>
    <property type="match status" value="7"/>
</dbReference>
<dbReference type="PANTHER" id="PTHR19848:SF8">
    <property type="entry name" value="F-BOX AND WD REPEAT DOMAIN CONTAINING 7"/>
    <property type="match status" value="1"/>
</dbReference>
<dbReference type="Gene3D" id="2.130.10.10">
    <property type="entry name" value="YVTN repeat-like/Quinoprotein amine dehydrogenase"/>
    <property type="match status" value="5"/>
</dbReference>
<dbReference type="InterPro" id="IPR020472">
    <property type="entry name" value="WD40_PAC1"/>
</dbReference>
<keyword evidence="7" id="KW-1185">Reference proteome</keyword>
<dbReference type="InterPro" id="IPR011047">
    <property type="entry name" value="Quinoprotein_ADH-like_sf"/>
</dbReference>
<feature type="repeat" description="WD" evidence="3">
    <location>
        <begin position="1001"/>
        <end position="1042"/>
    </location>
</feature>
<evidence type="ECO:0000313" key="7">
    <source>
        <dbReference type="Proteomes" id="UP001218218"/>
    </source>
</evidence>
<dbReference type="CDD" id="cd21037">
    <property type="entry name" value="MLKL_NTD"/>
    <property type="match status" value="1"/>
</dbReference>
<dbReference type="InterPro" id="IPR059179">
    <property type="entry name" value="MLKL-like_MCAfunc"/>
</dbReference>
<feature type="repeat" description="WD" evidence="3">
    <location>
        <begin position="833"/>
        <end position="874"/>
    </location>
</feature>
<organism evidence="6 7">
    <name type="scientific">Mycena albidolilacea</name>
    <dbReference type="NCBI Taxonomy" id="1033008"/>
    <lineage>
        <taxon>Eukaryota</taxon>
        <taxon>Fungi</taxon>
        <taxon>Dikarya</taxon>
        <taxon>Basidiomycota</taxon>
        <taxon>Agaricomycotina</taxon>
        <taxon>Agaricomycetes</taxon>
        <taxon>Agaricomycetidae</taxon>
        <taxon>Agaricales</taxon>
        <taxon>Marasmiineae</taxon>
        <taxon>Mycenaceae</taxon>
        <taxon>Mycena</taxon>
    </lineage>
</organism>